<accession>A0A158CYK2</accession>
<dbReference type="Proteomes" id="UP000071859">
    <property type="component" value="Unassembled WGS sequence"/>
</dbReference>
<dbReference type="EMBL" id="FCOX02000025">
    <property type="protein sequence ID" value="SAK87434.1"/>
    <property type="molecule type" value="Genomic_DNA"/>
</dbReference>
<dbReference type="AlphaFoldDB" id="A0A158CYK2"/>
<evidence type="ECO:0000313" key="3">
    <source>
        <dbReference type="EMBL" id="SAK87434.1"/>
    </source>
</evidence>
<keyword evidence="4" id="KW-1185">Reference proteome</keyword>
<sequence>MKAKAFALILFASAVLPAASAFAADCATADMHCQGKVAPVSHATHAVHATSAKEVRHDTPDVGGGDAYKTQSGKREQQRDSIDAWYRGG</sequence>
<comment type="caution">
    <text evidence="3">The sequence shown here is derived from an EMBL/GenBank/DDBJ whole genome shotgun (WGS) entry which is preliminary data.</text>
</comment>
<dbReference type="RefSeq" id="WP_074173513.1">
    <property type="nucleotide sequence ID" value="NZ_FCOX02000025.1"/>
</dbReference>
<gene>
    <name evidence="3" type="ORF">AWB78_04534</name>
</gene>
<reference evidence="3" key="1">
    <citation type="submission" date="2016-01" db="EMBL/GenBank/DDBJ databases">
        <authorList>
            <person name="Peeters C."/>
        </authorList>
    </citation>
    <scope>NUCLEOTIDE SEQUENCE</scope>
    <source>
        <strain evidence="3">LMG 29321</strain>
    </source>
</reference>
<keyword evidence="2" id="KW-0732">Signal</keyword>
<evidence type="ECO:0000256" key="1">
    <source>
        <dbReference type="SAM" id="MobiDB-lite"/>
    </source>
</evidence>
<evidence type="ECO:0000256" key="2">
    <source>
        <dbReference type="SAM" id="SignalP"/>
    </source>
</evidence>
<proteinExistence type="predicted"/>
<evidence type="ECO:0008006" key="5">
    <source>
        <dbReference type="Google" id="ProtNLM"/>
    </source>
</evidence>
<protein>
    <recommendedName>
        <fullName evidence="5">Lipoprotein</fullName>
    </recommendedName>
</protein>
<feature type="region of interest" description="Disordered" evidence="1">
    <location>
        <begin position="50"/>
        <end position="89"/>
    </location>
</feature>
<organism evidence="3 4">
    <name type="scientific">Caballeronia calidae</name>
    <dbReference type="NCBI Taxonomy" id="1777139"/>
    <lineage>
        <taxon>Bacteria</taxon>
        <taxon>Pseudomonadati</taxon>
        <taxon>Pseudomonadota</taxon>
        <taxon>Betaproteobacteria</taxon>
        <taxon>Burkholderiales</taxon>
        <taxon>Burkholderiaceae</taxon>
        <taxon>Caballeronia</taxon>
    </lineage>
</organism>
<name>A0A158CYK2_9BURK</name>
<evidence type="ECO:0000313" key="4">
    <source>
        <dbReference type="Proteomes" id="UP000071859"/>
    </source>
</evidence>
<dbReference type="OrthoDB" id="9135697at2"/>
<feature type="chain" id="PRO_5007623502" description="Lipoprotein" evidence="2">
    <location>
        <begin position="24"/>
        <end position="89"/>
    </location>
</feature>
<feature type="compositionally biased region" description="Basic and acidic residues" evidence="1">
    <location>
        <begin position="73"/>
        <end position="82"/>
    </location>
</feature>
<feature type="compositionally biased region" description="Basic and acidic residues" evidence="1">
    <location>
        <begin position="51"/>
        <end position="60"/>
    </location>
</feature>
<feature type="signal peptide" evidence="2">
    <location>
        <begin position="1"/>
        <end position="23"/>
    </location>
</feature>